<gene>
    <name evidence="2" type="ORF">EXN66_Car008551</name>
</gene>
<sequence length="53" mass="6090">MLSFVIMEMHILHRALSYRGRRGGVEAERGGDKMRKNKRKVRGGSWGKGKTME</sequence>
<proteinExistence type="predicted"/>
<organism evidence="2 3">
    <name type="scientific">Channa argus</name>
    <name type="common">Northern snakehead</name>
    <name type="synonym">Ophicephalus argus</name>
    <dbReference type="NCBI Taxonomy" id="215402"/>
    <lineage>
        <taxon>Eukaryota</taxon>
        <taxon>Metazoa</taxon>
        <taxon>Chordata</taxon>
        <taxon>Craniata</taxon>
        <taxon>Vertebrata</taxon>
        <taxon>Euteleostomi</taxon>
        <taxon>Actinopterygii</taxon>
        <taxon>Neopterygii</taxon>
        <taxon>Teleostei</taxon>
        <taxon>Neoteleostei</taxon>
        <taxon>Acanthomorphata</taxon>
        <taxon>Anabantaria</taxon>
        <taxon>Anabantiformes</taxon>
        <taxon>Channoidei</taxon>
        <taxon>Channidae</taxon>
        <taxon>Channa</taxon>
    </lineage>
</organism>
<protein>
    <submittedName>
        <fullName evidence="2">Uncharacterized protein</fullName>
    </submittedName>
</protein>
<feature type="compositionally biased region" description="Basic and acidic residues" evidence="1">
    <location>
        <begin position="23"/>
        <end position="34"/>
    </location>
</feature>
<dbReference type="EMBL" id="CM015719">
    <property type="protein sequence ID" value="KAF3692875.1"/>
    <property type="molecule type" value="Genomic_DNA"/>
</dbReference>
<evidence type="ECO:0000313" key="3">
    <source>
        <dbReference type="Proteomes" id="UP000503349"/>
    </source>
</evidence>
<evidence type="ECO:0000313" key="2">
    <source>
        <dbReference type="EMBL" id="KAF3692875.1"/>
    </source>
</evidence>
<dbReference type="Proteomes" id="UP000503349">
    <property type="component" value="Chromosome 8"/>
</dbReference>
<accession>A0A6G1PRG5</accession>
<feature type="region of interest" description="Disordered" evidence="1">
    <location>
        <begin position="22"/>
        <end position="53"/>
    </location>
</feature>
<dbReference type="AlphaFoldDB" id="A0A6G1PRG5"/>
<name>A0A6G1PRG5_CHAAH</name>
<evidence type="ECO:0000256" key="1">
    <source>
        <dbReference type="SAM" id="MobiDB-lite"/>
    </source>
</evidence>
<reference evidence="3" key="2">
    <citation type="submission" date="2019-02" db="EMBL/GenBank/DDBJ databases">
        <title>Opniocepnalus argus Var Kimnra genome.</title>
        <authorList>
            <person name="Zhou C."/>
            <person name="Xiao S."/>
        </authorList>
    </citation>
    <scope>NUCLEOTIDE SEQUENCE [LARGE SCALE GENOMIC DNA]</scope>
</reference>
<reference evidence="2 3" key="1">
    <citation type="submission" date="2019-02" db="EMBL/GenBank/DDBJ databases">
        <title>Opniocepnalus argus genome.</title>
        <authorList>
            <person name="Zhou C."/>
            <person name="Xiao S."/>
        </authorList>
    </citation>
    <scope>NUCLEOTIDE SEQUENCE [LARGE SCALE GENOMIC DNA]</scope>
    <source>
        <strain evidence="2">OARG1902GOOAL</strain>
        <tissue evidence="2">Muscle</tissue>
    </source>
</reference>
<keyword evidence="3" id="KW-1185">Reference proteome</keyword>